<evidence type="ECO:0000256" key="2">
    <source>
        <dbReference type="ARBA" id="ARBA00004174"/>
    </source>
</evidence>
<evidence type="ECO:0000256" key="4">
    <source>
        <dbReference type="ARBA" id="ARBA00010617"/>
    </source>
</evidence>
<dbReference type="RefSeq" id="XP_015520604.1">
    <property type="nucleotide sequence ID" value="XM_015665118.2"/>
</dbReference>
<dbReference type="InterPro" id="IPR017972">
    <property type="entry name" value="Cyt_P450_CS"/>
</dbReference>
<dbReference type="GO" id="GO:0005506">
    <property type="term" value="F:iron ion binding"/>
    <property type="evidence" value="ECO:0007669"/>
    <property type="project" value="InterPro"/>
</dbReference>
<feature type="transmembrane region" description="Helical" evidence="15">
    <location>
        <begin position="6"/>
        <end position="22"/>
    </location>
</feature>
<proteinExistence type="inferred from homology"/>
<keyword evidence="8" id="KW-0492">Microsome</keyword>
<keyword evidence="15" id="KW-0812">Transmembrane</keyword>
<dbReference type="SUPFAM" id="SSF48264">
    <property type="entry name" value="Cytochrome P450"/>
    <property type="match status" value="1"/>
</dbReference>
<evidence type="ECO:0000313" key="16">
    <source>
        <dbReference type="Proteomes" id="UP000829291"/>
    </source>
</evidence>
<evidence type="ECO:0000256" key="9">
    <source>
        <dbReference type="ARBA" id="ARBA00023002"/>
    </source>
</evidence>
<evidence type="ECO:0000313" key="17">
    <source>
        <dbReference type="RefSeq" id="XP_015520604.1"/>
    </source>
</evidence>
<dbReference type="AlphaFoldDB" id="A0A6J0C2F1"/>
<name>A0A6J0C2F1_NEOLC</name>
<keyword evidence="9 14" id="KW-0560">Oxidoreductase</keyword>
<evidence type="ECO:0000256" key="7">
    <source>
        <dbReference type="ARBA" id="ARBA00022824"/>
    </source>
</evidence>
<dbReference type="KEGG" id="nlo:107224883"/>
<dbReference type="PROSITE" id="PS00086">
    <property type="entry name" value="CYTOCHROME_P450"/>
    <property type="match status" value="1"/>
</dbReference>
<dbReference type="PANTHER" id="PTHR24292">
    <property type="entry name" value="CYTOCHROME P450"/>
    <property type="match status" value="1"/>
</dbReference>
<keyword evidence="12 15" id="KW-0472">Membrane</keyword>
<evidence type="ECO:0000256" key="5">
    <source>
        <dbReference type="ARBA" id="ARBA00022617"/>
    </source>
</evidence>
<evidence type="ECO:0000256" key="15">
    <source>
        <dbReference type="SAM" id="Phobius"/>
    </source>
</evidence>
<dbReference type="InterPro" id="IPR050476">
    <property type="entry name" value="Insect_CytP450_Detox"/>
</dbReference>
<dbReference type="CTD" id="41520"/>
<dbReference type="InterPro" id="IPR001128">
    <property type="entry name" value="Cyt_P450"/>
</dbReference>
<evidence type="ECO:0000256" key="13">
    <source>
        <dbReference type="PIRSR" id="PIRSR602401-1"/>
    </source>
</evidence>
<keyword evidence="10 13" id="KW-0408">Iron</keyword>
<dbReference type="Gene3D" id="1.10.630.10">
    <property type="entry name" value="Cytochrome P450"/>
    <property type="match status" value="1"/>
</dbReference>
<keyword evidence="6 13" id="KW-0479">Metal-binding</keyword>
<dbReference type="PRINTS" id="PR00463">
    <property type="entry name" value="EP450I"/>
</dbReference>
<sequence length="504" mass="57344">MECCSTLLLSVLAGLVGVYYLVCRKMNYFKRKGIPYVKGIPFIGNMSPAVFKQMSFAENVQRLYNAKRDVKYVGIFEFMNPVVMLRDPELIRSVTIKNIDNFQDHRNFIDEVLDPLLAKNLFFLQGERWRDMRSLLSPAFTSSKMKMMFKLVSQCGGDLADYLIAKASLEPIEVEMKDIFTRYTNDVIATSAFGITVNSLKDRDNEFYTMGKKATTFSGKKTIRIFIARSSSFLAKLFSIRIIETNVRKFFSNVIESNIAMRDSQGIVRNDMIHLMLQARDKSDKIKLSVEDMTAQAFIFFFGGFDTSSTLMSFAAHEVAINPEIQDKLRAEIDAVLEVVQGELTYEALHGMRYLDAVMNEALRLYPPVAMVDRLCNKAFELPPAAPGLAPLTLKPGDNIWLPIHGLHRDPEYFSEPEKFQPERFSDENKNKIPPFAFLPFGLGPRSCIGNRFALMEAKLALFHLVAKCILSPCTKTSIPIQLDKQDFNTTAENGFWLTIQRRS</sequence>
<gene>
    <name evidence="17" type="primary">LOC107224883</name>
</gene>
<evidence type="ECO:0000256" key="8">
    <source>
        <dbReference type="ARBA" id="ARBA00022848"/>
    </source>
</evidence>
<dbReference type="GO" id="GO:0004497">
    <property type="term" value="F:monooxygenase activity"/>
    <property type="evidence" value="ECO:0007669"/>
    <property type="project" value="UniProtKB-KW"/>
</dbReference>
<evidence type="ECO:0000256" key="14">
    <source>
        <dbReference type="RuleBase" id="RU000461"/>
    </source>
</evidence>
<dbReference type="FunCoup" id="A0A6J0C2F1">
    <property type="interactions" value="52"/>
</dbReference>
<keyword evidence="15" id="KW-1133">Transmembrane helix</keyword>
<keyword evidence="7" id="KW-0256">Endoplasmic reticulum</keyword>
<comment type="subcellular location">
    <subcellularLocation>
        <location evidence="3">Endoplasmic reticulum membrane</location>
        <topology evidence="3">Peripheral membrane protein</topology>
    </subcellularLocation>
    <subcellularLocation>
        <location evidence="2">Microsome membrane</location>
        <topology evidence="2">Peripheral membrane protein</topology>
    </subcellularLocation>
</comment>
<dbReference type="OrthoDB" id="2789670at2759"/>
<evidence type="ECO:0000256" key="6">
    <source>
        <dbReference type="ARBA" id="ARBA00022723"/>
    </source>
</evidence>
<dbReference type="GO" id="GO:0016705">
    <property type="term" value="F:oxidoreductase activity, acting on paired donors, with incorporation or reduction of molecular oxygen"/>
    <property type="evidence" value="ECO:0007669"/>
    <property type="project" value="InterPro"/>
</dbReference>
<evidence type="ECO:0000256" key="12">
    <source>
        <dbReference type="ARBA" id="ARBA00023136"/>
    </source>
</evidence>
<accession>A0A6J0C2F1</accession>
<organism evidence="17">
    <name type="scientific">Neodiprion lecontei</name>
    <name type="common">Redheaded pine sawfly</name>
    <dbReference type="NCBI Taxonomy" id="441921"/>
    <lineage>
        <taxon>Eukaryota</taxon>
        <taxon>Metazoa</taxon>
        <taxon>Ecdysozoa</taxon>
        <taxon>Arthropoda</taxon>
        <taxon>Hexapoda</taxon>
        <taxon>Insecta</taxon>
        <taxon>Pterygota</taxon>
        <taxon>Neoptera</taxon>
        <taxon>Endopterygota</taxon>
        <taxon>Hymenoptera</taxon>
        <taxon>Tenthredinoidea</taxon>
        <taxon>Diprionidae</taxon>
        <taxon>Diprioninae</taxon>
        <taxon>Neodiprion</taxon>
    </lineage>
</organism>
<dbReference type="GO" id="GO:0020037">
    <property type="term" value="F:heme binding"/>
    <property type="evidence" value="ECO:0007669"/>
    <property type="project" value="InterPro"/>
</dbReference>
<dbReference type="FunFam" id="1.10.630.10:FF:000042">
    <property type="entry name" value="Cytochrome P450"/>
    <property type="match status" value="1"/>
</dbReference>
<dbReference type="InterPro" id="IPR002401">
    <property type="entry name" value="Cyt_P450_E_grp-I"/>
</dbReference>
<protein>
    <submittedName>
        <fullName evidence="17">Cytochrome P450 9e2</fullName>
    </submittedName>
</protein>
<evidence type="ECO:0000256" key="3">
    <source>
        <dbReference type="ARBA" id="ARBA00004406"/>
    </source>
</evidence>
<evidence type="ECO:0000256" key="11">
    <source>
        <dbReference type="ARBA" id="ARBA00023033"/>
    </source>
</evidence>
<dbReference type="GeneID" id="107224883"/>
<dbReference type="InterPro" id="IPR036396">
    <property type="entry name" value="Cyt_P450_sf"/>
</dbReference>
<keyword evidence="11 14" id="KW-0503">Monooxygenase</keyword>
<comment type="similarity">
    <text evidence="4 14">Belongs to the cytochrome P450 family.</text>
</comment>
<dbReference type="InParanoid" id="A0A6J0C2F1"/>
<evidence type="ECO:0000256" key="10">
    <source>
        <dbReference type="ARBA" id="ARBA00023004"/>
    </source>
</evidence>
<keyword evidence="16" id="KW-1185">Reference proteome</keyword>
<evidence type="ECO:0000256" key="1">
    <source>
        <dbReference type="ARBA" id="ARBA00001971"/>
    </source>
</evidence>
<dbReference type="GO" id="GO:0005789">
    <property type="term" value="C:endoplasmic reticulum membrane"/>
    <property type="evidence" value="ECO:0007669"/>
    <property type="project" value="UniProtKB-SubCell"/>
</dbReference>
<dbReference type="CDD" id="cd11056">
    <property type="entry name" value="CYP6-like"/>
    <property type="match status" value="1"/>
</dbReference>
<comment type="cofactor">
    <cofactor evidence="1 13">
        <name>heme</name>
        <dbReference type="ChEBI" id="CHEBI:30413"/>
    </cofactor>
</comment>
<feature type="binding site" description="axial binding residue" evidence="13">
    <location>
        <position position="448"/>
    </location>
    <ligand>
        <name>heme</name>
        <dbReference type="ChEBI" id="CHEBI:30413"/>
    </ligand>
    <ligandPart>
        <name>Fe</name>
        <dbReference type="ChEBI" id="CHEBI:18248"/>
    </ligandPart>
</feature>
<dbReference type="Proteomes" id="UP000829291">
    <property type="component" value="Chromosome 1"/>
</dbReference>
<dbReference type="PRINTS" id="PR00385">
    <property type="entry name" value="P450"/>
</dbReference>
<reference evidence="17" key="1">
    <citation type="submission" date="2025-08" db="UniProtKB">
        <authorList>
            <consortium name="RefSeq"/>
        </authorList>
    </citation>
    <scope>IDENTIFICATION</scope>
    <source>
        <tissue evidence="17">Thorax and Abdomen</tissue>
    </source>
</reference>
<keyword evidence="5 13" id="KW-0349">Heme</keyword>
<dbReference type="Pfam" id="PF00067">
    <property type="entry name" value="p450"/>
    <property type="match status" value="1"/>
</dbReference>
<dbReference type="PANTHER" id="PTHR24292:SF54">
    <property type="entry name" value="CYP9F3-RELATED"/>
    <property type="match status" value="1"/>
</dbReference>